<evidence type="ECO:0000256" key="1">
    <source>
        <dbReference type="SAM" id="MobiDB-lite"/>
    </source>
</evidence>
<organism evidence="3">
    <name type="scientific">Lichtheimia ramosa</name>
    <dbReference type="NCBI Taxonomy" id="688394"/>
    <lineage>
        <taxon>Eukaryota</taxon>
        <taxon>Fungi</taxon>
        <taxon>Fungi incertae sedis</taxon>
        <taxon>Mucoromycota</taxon>
        <taxon>Mucoromycotina</taxon>
        <taxon>Mucoromycetes</taxon>
        <taxon>Mucorales</taxon>
        <taxon>Lichtheimiaceae</taxon>
        <taxon>Lichtheimia</taxon>
    </lineage>
</organism>
<dbReference type="EMBL" id="LK023329">
    <property type="protein sequence ID" value="CDS09113.1"/>
    <property type="molecule type" value="Genomic_DNA"/>
</dbReference>
<evidence type="ECO:0008006" key="4">
    <source>
        <dbReference type="Google" id="ProtNLM"/>
    </source>
</evidence>
<feature type="compositionally biased region" description="Acidic residues" evidence="1">
    <location>
        <begin position="177"/>
        <end position="187"/>
    </location>
</feature>
<dbReference type="AlphaFoldDB" id="A0A077WPT5"/>
<proteinExistence type="predicted"/>
<reference evidence="3" key="1">
    <citation type="journal article" date="2014" name="Genome Announc.">
        <title>De novo whole-genome sequence and genome annotation of Lichtheimia ramosa.</title>
        <authorList>
            <person name="Linde J."/>
            <person name="Schwartze V."/>
            <person name="Binder U."/>
            <person name="Lass-Florl C."/>
            <person name="Voigt K."/>
            <person name="Horn F."/>
        </authorList>
    </citation>
    <scope>NUCLEOTIDE SEQUENCE</scope>
    <source>
        <strain evidence="3">JMRC FSU:6197</strain>
    </source>
</reference>
<keyword evidence="2" id="KW-0732">Signal</keyword>
<feature type="region of interest" description="Disordered" evidence="1">
    <location>
        <begin position="171"/>
        <end position="210"/>
    </location>
</feature>
<evidence type="ECO:0000313" key="3">
    <source>
        <dbReference type="EMBL" id="CDS09113.1"/>
    </source>
</evidence>
<gene>
    <name evidence="3" type="ORF">LRAMOSA10473</name>
</gene>
<dbReference type="OrthoDB" id="2264392at2759"/>
<evidence type="ECO:0000256" key="2">
    <source>
        <dbReference type="SAM" id="SignalP"/>
    </source>
</evidence>
<name>A0A077WPT5_9FUNG</name>
<feature type="signal peptide" evidence="2">
    <location>
        <begin position="1"/>
        <end position="24"/>
    </location>
</feature>
<feature type="chain" id="PRO_5001726412" description="Secreted protein" evidence="2">
    <location>
        <begin position="25"/>
        <end position="210"/>
    </location>
</feature>
<sequence>MKTTQHFVLIGVAVLFLSSHQHTSFTTAAAVTHTTGNSQCPQFTQVQACDEGKDQEEQTCTFELLHDKLSSGKEKIIKHTCSLPSKRTRCKDFQEENDCLNAQCSWTTVVEQPTKGAHSTGQKVEKGFCDKEVVCTAFRNRETCEQEPHCKWDKGGVSTSGVTLLPGCYARMPGDRGEEDEQEEEEEQKAISKATDQMFGHHLPLGTEEA</sequence>
<protein>
    <recommendedName>
        <fullName evidence="4">Secreted protein</fullName>
    </recommendedName>
</protein>
<accession>A0A077WPT5</accession>